<dbReference type="PANTHER" id="PTHR43252:SF7">
    <property type="entry name" value="TRANSCRIPTIONAL REGULATOR YQJI"/>
    <property type="match status" value="1"/>
</dbReference>
<dbReference type="EMBL" id="CU459003">
    <property type="protein sequence ID" value="CAM74310.1"/>
    <property type="molecule type" value="Genomic_DNA"/>
</dbReference>
<proteinExistence type="predicted"/>
<feature type="domain" description="Transcription regulator PadR N-terminal" evidence="1">
    <location>
        <begin position="57"/>
        <end position="129"/>
    </location>
</feature>
<gene>
    <name evidence="2" type="ORF">MGR_2028</name>
</gene>
<sequence>MGNISFINILLPDNLAAATVVAMTSATRNQGKGGGVDYTDRQYWSGLIKMSLSKFFILAELQRRPMHGYEIARQVELSTKGCCAPTAGALYPVLREFEEGGYVTALIEHTGGRQRKVYTITDKGQRAFAVAVEAWREVGAYLDGQG</sequence>
<accession>A4TUK3</accession>
<evidence type="ECO:0000259" key="1">
    <source>
        <dbReference type="Pfam" id="PF03551"/>
    </source>
</evidence>
<dbReference type="Pfam" id="PF03551">
    <property type="entry name" value="PadR"/>
    <property type="match status" value="1"/>
</dbReference>
<dbReference type="AlphaFoldDB" id="A4TUK3"/>
<name>A4TUK3_9PROT</name>
<dbReference type="PANTHER" id="PTHR43252">
    <property type="entry name" value="TRANSCRIPTIONAL REGULATOR YQJI"/>
    <property type="match status" value="1"/>
</dbReference>
<dbReference type="InterPro" id="IPR036390">
    <property type="entry name" value="WH_DNA-bd_sf"/>
</dbReference>
<organism evidence="2">
    <name type="scientific">Magnetospirillum gryphiswaldense</name>
    <dbReference type="NCBI Taxonomy" id="55518"/>
    <lineage>
        <taxon>Bacteria</taxon>
        <taxon>Pseudomonadati</taxon>
        <taxon>Pseudomonadota</taxon>
        <taxon>Alphaproteobacteria</taxon>
        <taxon>Rhodospirillales</taxon>
        <taxon>Rhodospirillaceae</taxon>
        <taxon>Magnetospirillum</taxon>
    </lineage>
</organism>
<dbReference type="InterPro" id="IPR036388">
    <property type="entry name" value="WH-like_DNA-bd_sf"/>
</dbReference>
<dbReference type="InterPro" id="IPR005149">
    <property type="entry name" value="Tscrpt_reg_PadR_N"/>
</dbReference>
<protein>
    <submittedName>
        <fullName evidence="2">Transcriptional regulator PadR-like</fullName>
    </submittedName>
</protein>
<reference evidence="2" key="1">
    <citation type="journal article" date="2007" name="J. Bacteriol.">
        <title>Comparative genome analysis of four magnetotactic bacteria reveals a complex set of group-specific genes implicated in magnetosome biomineralization and function.</title>
        <authorList>
            <person name="Richter M."/>
            <person name="Kube M."/>
            <person name="Bazylinski D.A."/>
            <person name="Lombardot T."/>
            <person name="Gloeckner F.O."/>
            <person name="Reinhardt R."/>
            <person name="Schueler D."/>
        </authorList>
    </citation>
    <scope>NUCLEOTIDE SEQUENCE</scope>
    <source>
        <strain evidence="2">MSR-1</strain>
    </source>
</reference>
<evidence type="ECO:0000313" key="2">
    <source>
        <dbReference type="EMBL" id="CAM74310.1"/>
    </source>
</evidence>
<dbReference type="SUPFAM" id="SSF46785">
    <property type="entry name" value="Winged helix' DNA-binding domain"/>
    <property type="match status" value="1"/>
</dbReference>
<dbReference type="Gene3D" id="1.10.10.10">
    <property type="entry name" value="Winged helix-like DNA-binding domain superfamily/Winged helix DNA-binding domain"/>
    <property type="match status" value="1"/>
</dbReference>